<dbReference type="RefSeq" id="WP_191200024.1">
    <property type="nucleotide sequence ID" value="NZ_BAAAPA010000007.1"/>
</dbReference>
<gene>
    <name evidence="2" type="ORF">IEZ25_13870</name>
</gene>
<dbReference type="PANTHER" id="PTHR13847:SF281">
    <property type="entry name" value="FAD DEPENDENT OXIDOREDUCTASE DOMAIN-CONTAINING PROTEIN"/>
    <property type="match status" value="1"/>
</dbReference>
<dbReference type="Proteomes" id="UP000649289">
    <property type="component" value="Unassembled WGS sequence"/>
</dbReference>
<dbReference type="Gene3D" id="3.30.9.10">
    <property type="entry name" value="D-Amino Acid Oxidase, subunit A, domain 2"/>
    <property type="match status" value="1"/>
</dbReference>
<comment type="caution">
    <text evidence="2">The sequence shown here is derived from an EMBL/GenBank/DDBJ whole genome shotgun (WGS) entry which is preliminary data.</text>
</comment>
<keyword evidence="3" id="KW-1185">Reference proteome</keyword>
<dbReference type="EMBL" id="JACXYY010000005">
    <property type="protein sequence ID" value="MBD3915707.1"/>
    <property type="molecule type" value="Genomic_DNA"/>
</dbReference>
<protein>
    <submittedName>
        <fullName evidence="2">FAD-dependent oxidoreductase</fullName>
    </submittedName>
</protein>
<dbReference type="SUPFAM" id="SSF51905">
    <property type="entry name" value="FAD/NAD(P)-binding domain"/>
    <property type="match status" value="1"/>
</dbReference>
<name>A0ABR8MIA2_9ACTN</name>
<dbReference type="InterPro" id="IPR006076">
    <property type="entry name" value="FAD-dep_OxRdtase"/>
</dbReference>
<evidence type="ECO:0000259" key="1">
    <source>
        <dbReference type="Pfam" id="PF01266"/>
    </source>
</evidence>
<evidence type="ECO:0000313" key="3">
    <source>
        <dbReference type="Proteomes" id="UP000649289"/>
    </source>
</evidence>
<dbReference type="PANTHER" id="PTHR13847">
    <property type="entry name" value="SARCOSINE DEHYDROGENASE-RELATED"/>
    <property type="match status" value="1"/>
</dbReference>
<reference evidence="2 3" key="1">
    <citation type="submission" date="2020-09" db="EMBL/GenBank/DDBJ databases">
        <title>novel species in genus Nocardioides.</title>
        <authorList>
            <person name="Zhang G."/>
        </authorList>
    </citation>
    <scope>NUCLEOTIDE SEQUENCE [LARGE SCALE GENOMIC DNA]</scope>
    <source>
        <strain evidence="2 3">19197</strain>
    </source>
</reference>
<accession>A0ABR8MIA2</accession>
<feature type="domain" description="FAD dependent oxidoreductase" evidence="1">
    <location>
        <begin position="51"/>
        <end position="409"/>
    </location>
</feature>
<dbReference type="Pfam" id="PF01266">
    <property type="entry name" value="DAO"/>
    <property type="match status" value="1"/>
</dbReference>
<dbReference type="Gene3D" id="3.50.50.60">
    <property type="entry name" value="FAD/NAD(P)-binding domain"/>
    <property type="match status" value="1"/>
</dbReference>
<proteinExistence type="predicted"/>
<sequence>MPSHSTAYERHAPDPRVVERALADSRQAVFWLDDADARTTYDVLSASTTADLTVVGGGYLGLWTAVHAQRRDPGRRVVLLEAHTVGWAASGRNGGFCEASITHGEDNGRSRWPDEYDVLDRLGAANLDGFEADVRDLGLACDWERTGMISVAVEQHQLDWLRGEEHALDAAQVRAEIDSPLFLGGALEPDSVALVHPARLVLELARVAADLGVEIHEHSAATALRRASSGSGSSRMEVHTDRAVVTSEHVVLATNVFSSLLRRNRLMTVPVYDYVLMTEPLSDEQLASIGWAGRQGLGDLANQFHYSRLSRDNRILWGGYDAIYPAGGRVAARHEDRPESHARLAAHFLATFPQLEDVRFTHRWAGAIDTCTQFTAFYGLTHGDRVAHAAGFTGLGVGATRFAADVLLDLLAGTPTERTGLQMVRRRPVPFPPEPLASVGINLTRWSLDRADHRGGRRNAFLRTLDRAGLGFDS</sequence>
<evidence type="ECO:0000313" key="2">
    <source>
        <dbReference type="EMBL" id="MBD3915707.1"/>
    </source>
</evidence>
<organism evidence="2 3">
    <name type="scientific">Nocardioides hwasunensis</name>
    <dbReference type="NCBI Taxonomy" id="397258"/>
    <lineage>
        <taxon>Bacteria</taxon>
        <taxon>Bacillati</taxon>
        <taxon>Actinomycetota</taxon>
        <taxon>Actinomycetes</taxon>
        <taxon>Propionibacteriales</taxon>
        <taxon>Nocardioidaceae</taxon>
        <taxon>Nocardioides</taxon>
    </lineage>
</organism>
<dbReference type="InterPro" id="IPR036188">
    <property type="entry name" value="FAD/NAD-bd_sf"/>
</dbReference>